<sequence length="192" mass="20618">RGMKLGWLISPSVDGEIGAMLVHRLGAHAIRGSSTHTGARALRDYYQALVKENISPAITPDGPRGPRNQFKPGTILLAQLSGRAHRTDGLRGHAGLAHQMGRVRHPQALRPGRHCDRPAPPRTPGARCPGAARSAARDGRRAAPGVRDGPAGARMSAPNPRLAAWPPRLKRAPARNRDRKRADSVKSATLDR</sequence>
<name>T1D9M9_9ZZZZ</name>
<feature type="region of interest" description="Disordered" evidence="1">
    <location>
        <begin position="108"/>
        <end position="192"/>
    </location>
</feature>
<feature type="compositionally biased region" description="Basic residues" evidence="1">
    <location>
        <begin position="168"/>
        <end position="179"/>
    </location>
</feature>
<proteinExistence type="predicted"/>
<gene>
    <name evidence="3" type="ORF">B1B_00474</name>
</gene>
<feature type="compositionally biased region" description="Low complexity" evidence="1">
    <location>
        <begin position="142"/>
        <end position="154"/>
    </location>
</feature>
<feature type="compositionally biased region" description="Basic and acidic residues" evidence="1">
    <location>
        <begin position="180"/>
        <end position="192"/>
    </location>
</feature>
<protein>
    <submittedName>
        <fullName evidence="3">Protein containing DUF374</fullName>
    </submittedName>
</protein>
<dbReference type="EMBL" id="AUZY01000359">
    <property type="protein sequence ID" value="EQD78910.1"/>
    <property type="molecule type" value="Genomic_DNA"/>
</dbReference>
<comment type="caution">
    <text evidence="3">The sequence shown here is derived from an EMBL/GenBank/DDBJ whole genome shotgun (WGS) entry which is preliminary data.</text>
</comment>
<evidence type="ECO:0000259" key="2">
    <source>
        <dbReference type="Pfam" id="PF04028"/>
    </source>
</evidence>
<accession>T1D9M9</accession>
<reference evidence="3" key="2">
    <citation type="journal article" date="2014" name="ISME J.">
        <title>Microbial stratification in low pH oxic and suboxic macroscopic growths along an acid mine drainage.</title>
        <authorList>
            <person name="Mendez-Garcia C."/>
            <person name="Mesa V."/>
            <person name="Sprenger R.R."/>
            <person name="Richter M."/>
            <person name="Diez M.S."/>
            <person name="Solano J."/>
            <person name="Bargiela R."/>
            <person name="Golyshina O.V."/>
            <person name="Manteca A."/>
            <person name="Ramos J.L."/>
            <person name="Gallego J.R."/>
            <person name="Llorente I."/>
            <person name="Martins Dos Santos V.A."/>
            <person name="Jensen O.N."/>
            <person name="Pelaez A.I."/>
            <person name="Sanchez J."/>
            <person name="Ferrer M."/>
        </authorList>
    </citation>
    <scope>NUCLEOTIDE SEQUENCE</scope>
</reference>
<feature type="domain" description="DUF374" evidence="2">
    <location>
        <begin position="2"/>
        <end position="67"/>
    </location>
</feature>
<reference evidence="3" key="1">
    <citation type="submission" date="2013-08" db="EMBL/GenBank/DDBJ databases">
        <authorList>
            <person name="Mendez C."/>
            <person name="Richter M."/>
            <person name="Ferrer M."/>
            <person name="Sanchez J."/>
        </authorList>
    </citation>
    <scope>NUCLEOTIDE SEQUENCE</scope>
</reference>
<dbReference type="Pfam" id="PF04028">
    <property type="entry name" value="DUF374"/>
    <property type="match status" value="1"/>
</dbReference>
<organism evidence="3">
    <name type="scientific">mine drainage metagenome</name>
    <dbReference type="NCBI Taxonomy" id="410659"/>
    <lineage>
        <taxon>unclassified sequences</taxon>
        <taxon>metagenomes</taxon>
        <taxon>ecological metagenomes</taxon>
    </lineage>
</organism>
<evidence type="ECO:0000313" key="3">
    <source>
        <dbReference type="EMBL" id="EQD78910.1"/>
    </source>
</evidence>
<feature type="non-terminal residue" evidence="3">
    <location>
        <position position="192"/>
    </location>
</feature>
<dbReference type="InterPro" id="IPR007172">
    <property type="entry name" value="DUF374"/>
</dbReference>
<feature type="non-terminal residue" evidence="3">
    <location>
        <position position="1"/>
    </location>
</feature>
<dbReference type="AlphaFoldDB" id="T1D9M9"/>
<evidence type="ECO:0000256" key="1">
    <source>
        <dbReference type="SAM" id="MobiDB-lite"/>
    </source>
</evidence>